<gene>
    <name evidence="1" type="ORF">SBAD_LOCUS712</name>
</gene>
<proteinExistence type="predicted"/>
<reference evidence="1 2" key="2">
    <citation type="submission" date="2018-11" db="EMBL/GenBank/DDBJ databases">
        <authorList>
            <consortium name="Pathogen Informatics"/>
        </authorList>
    </citation>
    <scope>NUCLEOTIDE SEQUENCE [LARGE SCALE GENOMIC DNA]</scope>
</reference>
<dbReference type="AlphaFoldDB" id="A0A183IAR8"/>
<name>A0A183IAR8_9BILA</name>
<dbReference type="WBParaSite" id="SBAD_0000073501-mRNA-1">
    <property type="protein sequence ID" value="SBAD_0000073501-mRNA-1"/>
    <property type="gene ID" value="SBAD_0000073501"/>
</dbReference>
<dbReference type="EMBL" id="UZAM01006611">
    <property type="protein sequence ID" value="VDO91879.1"/>
    <property type="molecule type" value="Genomic_DNA"/>
</dbReference>
<keyword evidence="2" id="KW-1185">Reference proteome</keyword>
<evidence type="ECO:0000313" key="1">
    <source>
        <dbReference type="EMBL" id="VDO91879.1"/>
    </source>
</evidence>
<organism evidence="3">
    <name type="scientific">Soboliphyme baturini</name>
    <dbReference type="NCBI Taxonomy" id="241478"/>
    <lineage>
        <taxon>Eukaryota</taxon>
        <taxon>Metazoa</taxon>
        <taxon>Ecdysozoa</taxon>
        <taxon>Nematoda</taxon>
        <taxon>Enoplea</taxon>
        <taxon>Dorylaimia</taxon>
        <taxon>Dioctophymatida</taxon>
        <taxon>Dioctophymatoidea</taxon>
        <taxon>Soboliphymatidae</taxon>
        <taxon>Soboliphyme</taxon>
    </lineage>
</organism>
<sequence>MDKIEEKIIARDKSASDGLTVDDGKSAKVSKTKPRVRVQGSVVVVAVVAPACVMPPGKTADRRWSLRE</sequence>
<dbReference type="Proteomes" id="UP000270296">
    <property type="component" value="Unassembled WGS sequence"/>
</dbReference>
<accession>A0A183IAR8</accession>
<evidence type="ECO:0000313" key="2">
    <source>
        <dbReference type="Proteomes" id="UP000270296"/>
    </source>
</evidence>
<reference evidence="3" key="1">
    <citation type="submission" date="2016-06" db="UniProtKB">
        <authorList>
            <consortium name="WormBaseParasite"/>
        </authorList>
    </citation>
    <scope>IDENTIFICATION</scope>
</reference>
<evidence type="ECO:0000313" key="3">
    <source>
        <dbReference type="WBParaSite" id="SBAD_0000073501-mRNA-1"/>
    </source>
</evidence>
<protein>
    <submittedName>
        <fullName evidence="1 3">Uncharacterized protein</fullName>
    </submittedName>
</protein>